<proteinExistence type="predicted"/>
<evidence type="ECO:0000313" key="2">
    <source>
        <dbReference type="EMBL" id="GMH72804.1"/>
    </source>
</evidence>
<evidence type="ECO:0000256" key="1">
    <source>
        <dbReference type="SAM" id="MobiDB-lite"/>
    </source>
</evidence>
<organism evidence="2 3">
    <name type="scientific">Triparma retinervis</name>
    <dbReference type="NCBI Taxonomy" id="2557542"/>
    <lineage>
        <taxon>Eukaryota</taxon>
        <taxon>Sar</taxon>
        <taxon>Stramenopiles</taxon>
        <taxon>Ochrophyta</taxon>
        <taxon>Bolidophyceae</taxon>
        <taxon>Parmales</taxon>
        <taxon>Triparmaceae</taxon>
        <taxon>Triparma</taxon>
    </lineage>
</organism>
<reference evidence="2" key="1">
    <citation type="submission" date="2022-07" db="EMBL/GenBank/DDBJ databases">
        <title>Genome analysis of Parmales, a sister group of diatoms, reveals the evolutionary specialization of diatoms from phago-mixotrophs to photoautotrophs.</title>
        <authorList>
            <person name="Ban H."/>
            <person name="Sato S."/>
            <person name="Yoshikawa S."/>
            <person name="Kazumasa Y."/>
            <person name="Nakamura Y."/>
            <person name="Ichinomiya M."/>
            <person name="Saitoh K."/>
            <person name="Sato N."/>
            <person name="Blanc-Mathieu R."/>
            <person name="Endo H."/>
            <person name="Kuwata A."/>
            <person name="Ogata H."/>
        </authorList>
    </citation>
    <scope>NUCLEOTIDE SEQUENCE</scope>
</reference>
<feature type="region of interest" description="Disordered" evidence="1">
    <location>
        <begin position="1"/>
        <end position="22"/>
    </location>
</feature>
<dbReference type="Gene3D" id="6.10.140.1620">
    <property type="match status" value="1"/>
</dbReference>
<dbReference type="Proteomes" id="UP001165082">
    <property type="component" value="Unassembled WGS sequence"/>
</dbReference>
<comment type="caution">
    <text evidence="2">The sequence shown here is derived from an EMBL/GenBank/DDBJ whole genome shotgun (WGS) entry which is preliminary data.</text>
</comment>
<gene>
    <name evidence="2" type="ORF">TrRE_jg3685</name>
</gene>
<name>A0A9W7AR08_9STRA</name>
<dbReference type="OrthoDB" id="186058at2759"/>
<accession>A0A9W7AR08</accession>
<protein>
    <submittedName>
        <fullName evidence="2">Uncharacterized protein</fullName>
    </submittedName>
</protein>
<evidence type="ECO:0000313" key="3">
    <source>
        <dbReference type="Proteomes" id="UP001165082"/>
    </source>
</evidence>
<dbReference type="AlphaFoldDB" id="A0A9W7AR08"/>
<keyword evidence="3" id="KW-1185">Reference proteome</keyword>
<dbReference type="EMBL" id="BRXZ01002913">
    <property type="protein sequence ID" value="GMH72804.1"/>
    <property type="molecule type" value="Genomic_DNA"/>
</dbReference>
<sequence>MANPNPGFPGVDSTPESQMSHMSDDALPTALIDLRNKHGYVNQVIQYCETAYLSNDKKEIEAQTKEYMIDALSAVTKDIELISTNLTAFLDLQVTAIESLTPQLELVKNRIALVKAQHAQNRLQRTRKVVHSQVPEQKKEALPESEVSLNSRNLGDYQRIPLSERLKMLDGVGNCLSKV</sequence>